<comment type="caution">
    <text evidence="2">The sequence shown here is derived from an EMBL/GenBank/DDBJ whole genome shotgun (WGS) entry which is preliminary data.</text>
</comment>
<organism evidence="2 3">
    <name type="scientific">Marinigracilibium pacificum</name>
    <dbReference type="NCBI Taxonomy" id="2729599"/>
    <lineage>
        <taxon>Bacteria</taxon>
        <taxon>Pseudomonadati</taxon>
        <taxon>Bacteroidota</taxon>
        <taxon>Cytophagia</taxon>
        <taxon>Cytophagales</taxon>
        <taxon>Flammeovirgaceae</taxon>
        <taxon>Marinigracilibium</taxon>
    </lineage>
</organism>
<evidence type="ECO:0000313" key="2">
    <source>
        <dbReference type="EMBL" id="NMM50764.1"/>
    </source>
</evidence>
<keyword evidence="1" id="KW-1133">Transmembrane helix</keyword>
<keyword evidence="1" id="KW-0812">Transmembrane</keyword>
<protein>
    <submittedName>
        <fullName evidence="2">Uncharacterized protein</fullName>
    </submittedName>
</protein>
<gene>
    <name evidence="2" type="ORF">HH304_20310</name>
</gene>
<accession>A0A848J8L0</accession>
<reference evidence="2 3" key="1">
    <citation type="submission" date="2020-04" db="EMBL/GenBank/DDBJ databases">
        <title>Flammeovirgaceae bacterium KN852 isolated from deep sea.</title>
        <authorList>
            <person name="Zhang D.-C."/>
        </authorList>
    </citation>
    <scope>NUCLEOTIDE SEQUENCE [LARGE SCALE GENOMIC DNA]</scope>
    <source>
        <strain evidence="2 3">KN852</strain>
    </source>
</reference>
<name>A0A848J8L0_9BACT</name>
<sequence length="209" mass="24504">MWNRIKEIGGVIVMFITIIGGTSAFWIFIHYDKLKIEYDSKIETLQVKNIALHDDRGKLEKENAKLYSWLRETPKTIPYFERVIKEKEATIDSLRLLLEKPTTSKTTETNNKSHKKKYRYSEKLKEGESFIDPLTNSTVSIYKIEMDYSAKAKVDYPNGFNTTKVKSESIDVSPGFTWTDVRFENRQFKIVIQKIDPLFDEFVIEIIEN</sequence>
<keyword evidence="1" id="KW-0472">Membrane</keyword>
<dbReference type="EMBL" id="JABBNU010000016">
    <property type="protein sequence ID" value="NMM50764.1"/>
    <property type="molecule type" value="Genomic_DNA"/>
</dbReference>
<feature type="transmembrane region" description="Helical" evidence="1">
    <location>
        <begin position="12"/>
        <end position="31"/>
    </location>
</feature>
<evidence type="ECO:0000256" key="1">
    <source>
        <dbReference type="SAM" id="Phobius"/>
    </source>
</evidence>
<dbReference type="Proteomes" id="UP000559010">
    <property type="component" value="Unassembled WGS sequence"/>
</dbReference>
<dbReference type="AlphaFoldDB" id="A0A848J8L0"/>
<dbReference type="RefSeq" id="WP_169685132.1">
    <property type="nucleotide sequence ID" value="NZ_JABBNU010000016.1"/>
</dbReference>
<evidence type="ECO:0000313" key="3">
    <source>
        <dbReference type="Proteomes" id="UP000559010"/>
    </source>
</evidence>
<proteinExistence type="predicted"/>
<keyword evidence="3" id="KW-1185">Reference proteome</keyword>